<gene>
    <name evidence="20" type="ORF">LAQU0_S01e11980g</name>
</gene>
<dbReference type="OrthoDB" id="30826at2759"/>
<evidence type="ECO:0000256" key="2">
    <source>
        <dbReference type="ARBA" id="ARBA00004574"/>
    </source>
</evidence>
<keyword evidence="14" id="KW-0233">DNA recombination</keyword>
<dbReference type="SMART" id="SM00559">
    <property type="entry name" value="Ku78"/>
    <property type="match status" value="1"/>
</dbReference>
<evidence type="ECO:0000313" key="21">
    <source>
        <dbReference type="Proteomes" id="UP000236544"/>
    </source>
</evidence>
<evidence type="ECO:0000256" key="7">
    <source>
        <dbReference type="ARBA" id="ARBA00022741"/>
    </source>
</evidence>
<evidence type="ECO:0000256" key="9">
    <source>
        <dbReference type="ARBA" id="ARBA00022801"/>
    </source>
</evidence>
<dbReference type="GO" id="GO:0006303">
    <property type="term" value="P:double-strand break repair via nonhomologous end joining"/>
    <property type="evidence" value="ECO:0007669"/>
    <property type="project" value="InterPro"/>
</dbReference>
<evidence type="ECO:0000256" key="4">
    <source>
        <dbReference type="ARBA" id="ARBA00012551"/>
    </source>
</evidence>
<dbReference type="GO" id="GO:0016787">
    <property type="term" value="F:hydrolase activity"/>
    <property type="evidence" value="ECO:0007669"/>
    <property type="project" value="UniProtKB-KW"/>
</dbReference>
<evidence type="ECO:0000256" key="15">
    <source>
        <dbReference type="ARBA" id="ARBA00023204"/>
    </source>
</evidence>
<comment type="subcellular location">
    <subcellularLocation>
        <location evidence="2">Chromosome</location>
        <location evidence="2">Telomere</location>
    </subcellularLocation>
    <subcellularLocation>
        <location evidence="1">Nucleus</location>
    </subcellularLocation>
</comment>
<dbReference type="PANTHER" id="PTHR12604">
    <property type="entry name" value="KU AUTOANTIGEN DNA HELICASE"/>
    <property type="match status" value="1"/>
</dbReference>
<evidence type="ECO:0000256" key="1">
    <source>
        <dbReference type="ARBA" id="ARBA00004123"/>
    </source>
</evidence>
<feature type="region of interest" description="Disordered" evidence="18">
    <location>
        <begin position="568"/>
        <end position="602"/>
    </location>
</feature>
<sequence>MGSEATTFIVDVSPSMVELGHVEQAVAYIEYTLFLKSKKQRKTDWVNCFLANCPYTRNNHETANVFELMPFTAPIGAHKVIEMLQELKSLVDKSTQGKNDINSMVQCLLVSSVCMRDEFKKRKVRKRIIVFTDNLNGLDLTEEEVITLEQELDCSIVLVTCGIKEEEQKAPELTIWRKCIQRIAGSVETSMTTLLQEISTHRPAVVKPVRIFQGELRLGAPIIDEEVSEPSYDSITVKVEGYPATKAVSSLNRRVVAKSQDGGFEPVKSVIEYEAVEDEGDSESGVASVSKDYVTKAYRYGSDYVVLPQAIESERIYKTAPGLDLRGFVGNESIPRHFLSSESIFIIPATKDGTRADFVSFSALVDSMIKLKKFAIARYVQKVNSEVQMCLLCPVLIPKKRKAPSDDETYTRALVLNRLPFAEDERCSDYPKLAQATAPSNAETAEVDALMGELIDSMDLGTGPDQTWCSTPLYRPFDPTVLEPTLPLPRPIDSRDLEIQDALCVPAIGIYRQQQILIEYMHQRIVQGSVNFEVPGLPYDLRKQLFPSHKPSKSTLSRLQELLDIKINSSRANSATPNDEQQDEDEFQEIPSLESLLARGRS</sequence>
<keyword evidence="8" id="KW-0227">DNA damage</keyword>
<organism evidence="20 21">
    <name type="scientific">Lachancea quebecensis</name>
    <dbReference type="NCBI Taxonomy" id="1654605"/>
    <lineage>
        <taxon>Eukaryota</taxon>
        <taxon>Fungi</taxon>
        <taxon>Dikarya</taxon>
        <taxon>Ascomycota</taxon>
        <taxon>Saccharomycotina</taxon>
        <taxon>Saccharomycetes</taxon>
        <taxon>Saccharomycetales</taxon>
        <taxon>Saccharomycetaceae</taxon>
        <taxon>Lachancea</taxon>
    </lineage>
</organism>
<keyword evidence="10" id="KW-0347">Helicase</keyword>
<dbReference type="SUPFAM" id="SSF53300">
    <property type="entry name" value="vWA-like"/>
    <property type="match status" value="1"/>
</dbReference>
<reference evidence="21" key="1">
    <citation type="submission" date="2015-10" db="EMBL/GenBank/DDBJ databases">
        <authorList>
            <person name="Devillers H."/>
        </authorList>
    </citation>
    <scope>NUCLEOTIDE SEQUENCE [LARGE SCALE GENOMIC DNA]</scope>
</reference>
<protein>
    <recommendedName>
        <fullName evidence="5">ATP-dependent DNA helicase II subunit 2</fullName>
        <ecNumber evidence="4">3.6.4.12</ecNumber>
    </recommendedName>
    <alternativeName>
        <fullName evidence="17">ATP-dependent DNA helicase II subunit Ku80</fullName>
    </alternativeName>
</protein>
<dbReference type="GO" id="GO:0003684">
    <property type="term" value="F:damaged DNA binding"/>
    <property type="evidence" value="ECO:0007669"/>
    <property type="project" value="InterPro"/>
</dbReference>
<keyword evidence="11" id="KW-0067">ATP-binding</keyword>
<evidence type="ECO:0000256" key="12">
    <source>
        <dbReference type="ARBA" id="ARBA00022895"/>
    </source>
</evidence>
<evidence type="ECO:0000256" key="13">
    <source>
        <dbReference type="ARBA" id="ARBA00023125"/>
    </source>
</evidence>
<keyword evidence="21" id="KW-1185">Reference proteome</keyword>
<dbReference type="Pfam" id="PF03731">
    <property type="entry name" value="Ku_N"/>
    <property type="match status" value="1"/>
</dbReference>
<dbReference type="Gene3D" id="3.40.50.410">
    <property type="entry name" value="von Willebrand factor, type A domain"/>
    <property type="match status" value="1"/>
</dbReference>
<keyword evidence="7" id="KW-0547">Nucleotide-binding</keyword>
<dbReference type="InterPro" id="IPR024193">
    <property type="entry name" value="Ku80"/>
</dbReference>
<evidence type="ECO:0000256" key="18">
    <source>
        <dbReference type="SAM" id="MobiDB-lite"/>
    </source>
</evidence>
<keyword evidence="6" id="KW-0158">Chromosome</keyword>
<dbReference type="GO" id="GO:0000723">
    <property type="term" value="P:telomere maintenance"/>
    <property type="evidence" value="ECO:0007669"/>
    <property type="project" value="InterPro"/>
</dbReference>
<dbReference type="Proteomes" id="UP000236544">
    <property type="component" value="Unassembled WGS sequence"/>
</dbReference>
<evidence type="ECO:0000256" key="11">
    <source>
        <dbReference type="ARBA" id="ARBA00022840"/>
    </source>
</evidence>
<dbReference type="GO" id="GO:0003690">
    <property type="term" value="F:double-stranded DNA binding"/>
    <property type="evidence" value="ECO:0007669"/>
    <property type="project" value="TreeGrafter"/>
</dbReference>
<keyword evidence="15" id="KW-0234">DNA repair</keyword>
<dbReference type="Gene3D" id="2.40.290.10">
    <property type="match status" value="1"/>
</dbReference>
<evidence type="ECO:0000256" key="5">
    <source>
        <dbReference type="ARBA" id="ARBA00021792"/>
    </source>
</evidence>
<keyword evidence="16" id="KW-0539">Nucleus</keyword>
<dbReference type="GO" id="GO:0042162">
    <property type="term" value="F:telomeric DNA binding"/>
    <property type="evidence" value="ECO:0007669"/>
    <property type="project" value="InterPro"/>
</dbReference>
<dbReference type="Pfam" id="PF02735">
    <property type="entry name" value="Ku"/>
    <property type="match status" value="1"/>
</dbReference>
<proteinExistence type="inferred from homology"/>
<dbReference type="EMBL" id="LN890560">
    <property type="protein sequence ID" value="CUS20672.1"/>
    <property type="molecule type" value="Genomic_DNA"/>
</dbReference>
<dbReference type="GO" id="GO:0003678">
    <property type="term" value="F:DNA helicase activity"/>
    <property type="evidence" value="ECO:0007669"/>
    <property type="project" value="UniProtKB-EC"/>
</dbReference>
<comment type="similarity">
    <text evidence="3">Belongs to the ku80 family.</text>
</comment>
<evidence type="ECO:0000256" key="3">
    <source>
        <dbReference type="ARBA" id="ARBA00007726"/>
    </source>
</evidence>
<dbReference type="InterPro" id="IPR005161">
    <property type="entry name" value="Ku_N"/>
</dbReference>
<evidence type="ECO:0000256" key="17">
    <source>
        <dbReference type="ARBA" id="ARBA00031847"/>
    </source>
</evidence>
<keyword evidence="12" id="KW-0779">Telomere</keyword>
<dbReference type="CDD" id="cd00873">
    <property type="entry name" value="KU80"/>
    <property type="match status" value="1"/>
</dbReference>
<dbReference type="InterPro" id="IPR016194">
    <property type="entry name" value="SPOC-like_C_dom_sf"/>
</dbReference>
<feature type="compositionally biased region" description="Polar residues" evidence="18">
    <location>
        <begin position="568"/>
        <end position="578"/>
    </location>
</feature>
<dbReference type="GO" id="GO:0000781">
    <property type="term" value="C:chromosome, telomeric region"/>
    <property type="evidence" value="ECO:0007669"/>
    <property type="project" value="UniProtKB-SubCell"/>
</dbReference>
<evidence type="ECO:0000256" key="6">
    <source>
        <dbReference type="ARBA" id="ARBA00022454"/>
    </source>
</evidence>
<dbReference type="GO" id="GO:0005524">
    <property type="term" value="F:ATP binding"/>
    <property type="evidence" value="ECO:0007669"/>
    <property type="project" value="UniProtKB-KW"/>
</dbReference>
<evidence type="ECO:0000256" key="8">
    <source>
        <dbReference type="ARBA" id="ARBA00022763"/>
    </source>
</evidence>
<keyword evidence="9" id="KW-0378">Hydrolase</keyword>
<dbReference type="GO" id="GO:0006310">
    <property type="term" value="P:DNA recombination"/>
    <property type="evidence" value="ECO:0007669"/>
    <property type="project" value="UniProtKB-KW"/>
</dbReference>
<dbReference type="InterPro" id="IPR006164">
    <property type="entry name" value="DNA_bd_Ku70/Ku80"/>
</dbReference>
<keyword evidence="13" id="KW-0238">DNA-binding</keyword>
<dbReference type="EC" id="3.6.4.12" evidence="4"/>
<evidence type="ECO:0000313" key="20">
    <source>
        <dbReference type="EMBL" id="CUS20672.1"/>
    </source>
</evidence>
<dbReference type="AlphaFoldDB" id="A0A0P1KLQ9"/>
<dbReference type="GO" id="GO:0043564">
    <property type="term" value="C:Ku70:Ku80 complex"/>
    <property type="evidence" value="ECO:0007669"/>
    <property type="project" value="InterPro"/>
</dbReference>
<evidence type="ECO:0000256" key="14">
    <source>
        <dbReference type="ARBA" id="ARBA00023172"/>
    </source>
</evidence>
<evidence type="ECO:0000256" key="16">
    <source>
        <dbReference type="ARBA" id="ARBA00023242"/>
    </source>
</evidence>
<dbReference type="SUPFAM" id="SSF100939">
    <property type="entry name" value="SPOC domain-like"/>
    <property type="match status" value="1"/>
</dbReference>
<name>A0A0P1KLQ9_9SACH</name>
<accession>A0A0P1KLQ9</accession>
<feature type="domain" description="Ku" evidence="19">
    <location>
        <begin position="286"/>
        <end position="436"/>
    </location>
</feature>
<evidence type="ECO:0000259" key="19">
    <source>
        <dbReference type="SMART" id="SM00559"/>
    </source>
</evidence>
<dbReference type="InterPro" id="IPR036465">
    <property type="entry name" value="vWFA_dom_sf"/>
</dbReference>
<evidence type="ECO:0000256" key="10">
    <source>
        <dbReference type="ARBA" id="ARBA00022806"/>
    </source>
</evidence>
<dbReference type="PANTHER" id="PTHR12604:SF4">
    <property type="entry name" value="X-RAY REPAIR CROSS-COMPLEMENTING PROTEIN 5"/>
    <property type="match status" value="1"/>
</dbReference>